<accession>A0A9P4NDC5</accession>
<evidence type="ECO:0000313" key="3">
    <source>
        <dbReference type="Proteomes" id="UP000800093"/>
    </source>
</evidence>
<evidence type="ECO:0000313" key="2">
    <source>
        <dbReference type="EMBL" id="KAF2271157.1"/>
    </source>
</evidence>
<gene>
    <name evidence="2" type="ORF">CC78DRAFT_13104</name>
</gene>
<protein>
    <recommendedName>
        <fullName evidence="4">Secreted protein</fullName>
    </recommendedName>
</protein>
<dbReference type="AlphaFoldDB" id="A0A9P4NDC5"/>
<evidence type="ECO:0008006" key="4">
    <source>
        <dbReference type="Google" id="ProtNLM"/>
    </source>
</evidence>
<evidence type="ECO:0000256" key="1">
    <source>
        <dbReference type="SAM" id="SignalP"/>
    </source>
</evidence>
<reference evidence="3" key="1">
    <citation type="journal article" date="2020" name="Stud. Mycol.">
        <title>101 Dothideomycetes genomes: A test case for predicting lifestyles and emergence of pathogens.</title>
        <authorList>
            <person name="Haridas S."/>
            <person name="Albert R."/>
            <person name="Binder M."/>
            <person name="Bloem J."/>
            <person name="LaButti K."/>
            <person name="Salamov A."/>
            <person name="Andreopoulos B."/>
            <person name="Baker S."/>
            <person name="Barry K."/>
            <person name="Bills G."/>
            <person name="Bluhm B."/>
            <person name="Cannon C."/>
            <person name="Castanera R."/>
            <person name="Culley D."/>
            <person name="Daum C."/>
            <person name="Ezra D."/>
            <person name="Gonzalez J."/>
            <person name="Henrissat B."/>
            <person name="Kuo A."/>
            <person name="Liang C."/>
            <person name="Lipzen A."/>
            <person name="Lutzoni F."/>
            <person name="Magnuson J."/>
            <person name="Mondo S."/>
            <person name="Nolan M."/>
            <person name="Ohm R."/>
            <person name="Pangilinan J."/>
            <person name="Park H.-J."/>
            <person name="Ramirez L."/>
            <person name="Alfaro M."/>
            <person name="Sun H."/>
            <person name="Tritt A."/>
            <person name="Yoshinaga Y."/>
            <person name="Zwiers L.-H."/>
            <person name="Turgeon B."/>
            <person name="Goodwin S."/>
            <person name="Spatafora J."/>
            <person name="Crous P."/>
            <person name="Grigoriev I."/>
        </authorList>
    </citation>
    <scope>NUCLEOTIDE SEQUENCE [LARGE SCALE GENOMIC DNA]</scope>
    <source>
        <strain evidence="3">CBS 304.66</strain>
    </source>
</reference>
<feature type="chain" id="PRO_5040353377" description="Secreted protein" evidence="1">
    <location>
        <begin position="17"/>
        <end position="111"/>
    </location>
</feature>
<dbReference type="Proteomes" id="UP000800093">
    <property type="component" value="Unassembled WGS sequence"/>
</dbReference>
<dbReference type="EMBL" id="ML986578">
    <property type="protein sequence ID" value="KAF2271157.1"/>
    <property type="molecule type" value="Genomic_DNA"/>
</dbReference>
<proteinExistence type="predicted"/>
<feature type="signal peptide" evidence="1">
    <location>
        <begin position="1"/>
        <end position="16"/>
    </location>
</feature>
<keyword evidence="1" id="KW-0732">Signal</keyword>
<sequence length="111" mass="12524">MYSVFLKPCRLFSVTSLTLILSSPNSNWSCVTFSYFTGLPSTGAQQHRTVIRFQKLKLLAAEGTTNLWLASLILGSPVTKREYPFVVLVFDTVHANPCVIPIVRRWLSDIF</sequence>
<name>A0A9P4NDC5_9PLEO</name>
<organism evidence="2 3">
    <name type="scientific">Lojkania enalia</name>
    <dbReference type="NCBI Taxonomy" id="147567"/>
    <lineage>
        <taxon>Eukaryota</taxon>
        <taxon>Fungi</taxon>
        <taxon>Dikarya</taxon>
        <taxon>Ascomycota</taxon>
        <taxon>Pezizomycotina</taxon>
        <taxon>Dothideomycetes</taxon>
        <taxon>Pleosporomycetidae</taxon>
        <taxon>Pleosporales</taxon>
        <taxon>Pleosporales incertae sedis</taxon>
        <taxon>Lojkania</taxon>
    </lineage>
</organism>
<comment type="caution">
    <text evidence="2">The sequence shown here is derived from an EMBL/GenBank/DDBJ whole genome shotgun (WGS) entry which is preliminary data.</text>
</comment>
<keyword evidence="3" id="KW-1185">Reference proteome</keyword>